<dbReference type="PANTHER" id="PTHR13847:SF287">
    <property type="entry name" value="FAD-DEPENDENT OXIDOREDUCTASE DOMAIN-CONTAINING PROTEIN 1"/>
    <property type="match status" value="1"/>
</dbReference>
<dbReference type="HOGENOM" id="CLU_007884_4_1_0"/>
<proteinExistence type="predicted"/>
<evidence type="ECO:0000313" key="3">
    <source>
        <dbReference type="EMBL" id="BAJ63693.1"/>
    </source>
</evidence>
<dbReference type="EMBL" id="AP012029">
    <property type="protein sequence ID" value="BAJ63693.1"/>
    <property type="molecule type" value="Genomic_DNA"/>
</dbReference>
<evidence type="ECO:0000313" key="4">
    <source>
        <dbReference type="Proteomes" id="UP000008922"/>
    </source>
</evidence>
<feature type="domain" description="FAD dependent oxidoreductase" evidence="2">
    <location>
        <begin position="9"/>
        <end position="357"/>
    </location>
</feature>
<dbReference type="InterPro" id="IPR036188">
    <property type="entry name" value="FAD/NAD-bd_sf"/>
</dbReference>
<protein>
    <submittedName>
        <fullName evidence="3">Oxidoreductase</fullName>
    </submittedName>
</protein>
<dbReference type="KEGG" id="atm:ANT_16670"/>
<gene>
    <name evidence="3" type="ordered locus">ANT_16670</name>
</gene>
<dbReference type="SUPFAM" id="SSF51905">
    <property type="entry name" value="FAD/NAD(P)-binding domain"/>
    <property type="match status" value="1"/>
</dbReference>
<dbReference type="AlphaFoldDB" id="E8N5H9"/>
<sequence>MNNASTHYDVIVIGAGSVGTPTALSLAKAGLKVLVLDALPSAGQGSNKHAIGGIRATHSDPAKIRLCLRSIEIFSTWKEIYGDDIEWHKGGYVFVAYREQEERTLKELLRKQQSYGLNISWLDANDLVKLIPYLNREGLIGGTYSPDDGSASPLLSIHAFYKHARQYGAEFHFNEPVMEMIVRGGKIQGVKTTKGTYNAKVVVNAAGAWAKSLGNLVGLTIPVQPDSHEAAITEPVQRLFDPMVVDIRPAKGSANFYFYQHKTGQILFCITPSPNIWGFDTRETSSFLPMVSKRIVEVMPSLQHIRVRRTWRGLYPMTPDGFPIVGWSKEVEGFLLAVGMCGQGYMLGPGLGELLTRMVIQSPLPQDDEILSILSPYREFAGQEKLK</sequence>
<dbReference type="Pfam" id="PF01266">
    <property type="entry name" value="DAO"/>
    <property type="match status" value="1"/>
</dbReference>
<dbReference type="GO" id="GO:0005737">
    <property type="term" value="C:cytoplasm"/>
    <property type="evidence" value="ECO:0007669"/>
    <property type="project" value="TreeGrafter"/>
</dbReference>
<evidence type="ECO:0000256" key="1">
    <source>
        <dbReference type="ARBA" id="ARBA00023002"/>
    </source>
</evidence>
<dbReference type="OrthoDB" id="9794226at2"/>
<keyword evidence="4" id="KW-1185">Reference proteome</keyword>
<dbReference type="GO" id="GO:0016491">
    <property type="term" value="F:oxidoreductase activity"/>
    <property type="evidence" value="ECO:0007669"/>
    <property type="project" value="UniProtKB-KW"/>
</dbReference>
<keyword evidence="1" id="KW-0560">Oxidoreductase</keyword>
<dbReference type="SUPFAM" id="SSF54373">
    <property type="entry name" value="FAD-linked reductases, C-terminal domain"/>
    <property type="match status" value="1"/>
</dbReference>
<name>E8N5H9_ANATU</name>
<accession>E8N5H9</accession>
<dbReference type="PANTHER" id="PTHR13847">
    <property type="entry name" value="SARCOSINE DEHYDROGENASE-RELATED"/>
    <property type="match status" value="1"/>
</dbReference>
<dbReference type="Gene3D" id="3.30.9.10">
    <property type="entry name" value="D-Amino Acid Oxidase, subunit A, domain 2"/>
    <property type="match status" value="1"/>
</dbReference>
<organism evidence="3 4">
    <name type="scientific">Anaerolinea thermophila (strain DSM 14523 / JCM 11388 / NBRC 100420 / UNI-1)</name>
    <dbReference type="NCBI Taxonomy" id="926569"/>
    <lineage>
        <taxon>Bacteria</taxon>
        <taxon>Bacillati</taxon>
        <taxon>Chloroflexota</taxon>
        <taxon>Anaerolineae</taxon>
        <taxon>Anaerolineales</taxon>
        <taxon>Anaerolineaceae</taxon>
        <taxon>Anaerolinea</taxon>
    </lineage>
</organism>
<dbReference type="STRING" id="926569.ANT_16670"/>
<dbReference type="Proteomes" id="UP000008922">
    <property type="component" value="Chromosome"/>
</dbReference>
<dbReference type="FunCoup" id="E8N5H9">
    <property type="interactions" value="306"/>
</dbReference>
<dbReference type="eggNOG" id="COG0665">
    <property type="taxonomic scope" value="Bacteria"/>
</dbReference>
<dbReference type="InParanoid" id="E8N5H9"/>
<dbReference type="InterPro" id="IPR006076">
    <property type="entry name" value="FAD-dep_OxRdtase"/>
</dbReference>
<evidence type="ECO:0000259" key="2">
    <source>
        <dbReference type="Pfam" id="PF01266"/>
    </source>
</evidence>
<dbReference type="Gene3D" id="3.50.50.60">
    <property type="entry name" value="FAD/NAD(P)-binding domain"/>
    <property type="match status" value="1"/>
</dbReference>
<dbReference type="RefSeq" id="WP_013560072.1">
    <property type="nucleotide sequence ID" value="NC_014960.1"/>
</dbReference>
<reference evidence="3 4" key="1">
    <citation type="submission" date="2010-12" db="EMBL/GenBank/DDBJ databases">
        <title>Whole genome sequence of Anaerolinea thermophila UNI-1.</title>
        <authorList>
            <person name="Narita-Yamada S."/>
            <person name="Kishi E."/>
            <person name="Watanabe Y."/>
            <person name="Takasaki K."/>
            <person name="Ankai A."/>
            <person name="Oguchi A."/>
            <person name="Fukui S."/>
            <person name="Takahashi M."/>
            <person name="Yashiro I."/>
            <person name="Hosoyama A."/>
            <person name="Sekiguchi Y."/>
            <person name="Hanada S."/>
            <person name="Fujita N."/>
        </authorList>
    </citation>
    <scope>NUCLEOTIDE SEQUENCE [LARGE SCALE GENOMIC DNA]</scope>
    <source>
        <strain evidence="4">DSM 14523 / JCM 11388 / NBRC 100420 / UNI-1</strain>
    </source>
</reference>